<dbReference type="STRING" id="1223545.GS4_28_01380"/>
<keyword evidence="2" id="KW-1185">Reference proteome</keyword>
<evidence type="ECO:0000313" key="2">
    <source>
        <dbReference type="Proteomes" id="UP000011666"/>
    </source>
</evidence>
<proteinExistence type="predicted"/>
<evidence type="ECO:0000313" key="1">
    <source>
        <dbReference type="EMBL" id="GAC69890.1"/>
    </source>
</evidence>
<accession>M0QMN0</accession>
<protein>
    <submittedName>
        <fullName evidence="1">Uncharacterized protein</fullName>
    </submittedName>
</protein>
<gene>
    <name evidence="1" type="ORF">GS4_28_01380</name>
</gene>
<dbReference type="Proteomes" id="UP000011666">
    <property type="component" value="Unassembled WGS sequence"/>
</dbReference>
<reference evidence="1 2" key="1">
    <citation type="submission" date="2013-01" db="EMBL/GenBank/DDBJ databases">
        <title>Whole genome shotgun sequence of Gordonia soli NBRC 108243.</title>
        <authorList>
            <person name="Isaki-Nakamura S."/>
            <person name="Hosoyama A."/>
            <person name="Tsuchikane K."/>
            <person name="Ando Y."/>
            <person name="Baba S."/>
            <person name="Ohji S."/>
            <person name="Hamada M."/>
            <person name="Tamura T."/>
            <person name="Yamazoe A."/>
            <person name="Yamazaki S."/>
            <person name="Fujita N."/>
        </authorList>
    </citation>
    <scope>NUCLEOTIDE SEQUENCE [LARGE SCALE GENOMIC DNA]</scope>
    <source>
        <strain evidence="1 2">NBRC 108243</strain>
    </source>
</reference>
<dbReference type="eggNOG" id="ENOG5033TR6">
    <property type="taxonomic scope" value="Bacteria"/>
</dbReference>
<dbReference type="AlphaFoldDB" id="M0QMN0"/>
<sequence length="282" mass="29232">MVPAGAHTTELRVPIGRGSRAQLWSRAVERGGAGFVAAALADLVELDRAARVADDPEFRSLSCSTAASLYRQAGRHDRALVLDGRALGMVGLAAGPIRPWGRAATVDALVGLAADNLGLGRFATAARLLGRARPLLVSDLLGPGSHPAGDERGDWVTDGRGHLRWEWVSAELALYRSDPIMAAEHVERALVAAGSDAVTERHRVKTELIAGAVAASAGRVEEAAGRAAGVADRADRTGLLPLRWAALALLTGVTDSAASALELAAARSDLRARGMPFAAALG</sequence>
<dbReference type="RefSeq" id="WP_007623393.1">
    <property type="nucleotide sequence ID" value="NZ_BANX01000028.1"/>
</dbReference>
<organism evidence="1 2">
    <name type="scientific">Gordonia soli NBRC 108243</name>
    <dbReference type="NCBI Taxonomy" id="1223545"/>
    <lineage>
        <taxon>Bacteria</taxon>
        <taxon>Bacillati</taxon>
        <taxon>Actinomycetota</taxon>
        <taxon>Actinomycetes</taxon>
        <taxon>Mycobacteriales</taxon>
        <taxon>Gordoniaceae</taxon>
        <taxon>Gordonia</taxon>
    </lineage>
</organism>
<dbReference type="EMBL" id="BANX01000028">
    <property type="protein sequence ID" value="GAC69890.1"/>
    <property type="molecule type" value="Genomic_DNA"/>
</dbReference>
<name>M0QMN0_9ACTN</name>
<comment type="caution">
    <text evidence="1">The sequence shown here is derived from an EMBL/GenBank/DDBJ whole genome shotgun (WGS) entry which is preliminary data.</text>
</comment>